<feature type="signal peptide" evidence="8">
    <location>
        <begin position="1"/>
        <end position="20"/>
    </location>
</feature>
<dbReference type="InterPro" id="IPR033121">
    <property type="entry name" value="PEPTIDASE_A1"/>
</dbReference>
<comment type="similarity">
    <text evidence="1 7">Belongs to the peptidase A1 family.</text>
</comment>
<dbReference type="InterPro" id="IPR021109">
    <property type="entry name" value="Peptidase_aspartic_dom_sf"/>
</dbReference>
<feature type="non-terminal residue" evidence="10">
    <location>
        <position position="1"/>
    </location>
</feature>
<evidence type="ECO:0000256" key="1">
    <source>
        <dbReference type="ARBA" id="ARBA00007447"/>
    </source>
</evidence>
<dbReference type="InParanoid" id="G0QPS3"/>
<keyword evidence="8" id="KW-0732">Signal</keyword>
<dbReference type="STRING" id="857967.G0QPS3"/>
<dbReference type="FunCoup" id="G0QPS3">
    <property type="interactions" value="22"/>
</dbReference>
<dbReference type="FunFam" id="2.40.70.10:FF:000149">
    <property type="entry name" value="Uncharacterized protein"/>
    <property type="match status" value="1"/>
</dbReference>
<dbReference type="SUPFAM" id="SSF50630">
    <property type="entry name" value="Acid proteases"/>
    <property type="match status" value="1"/>
</dbReference>
<dbReference type="Gene3D" id="2.40.70.10">
    <property type="entry name" value="Acid Proteases"/>
    <property type="match status" value="2"/>
</dbReference>
<dbReference type="PANTHER" id="PTHR47966:SF51">
    <property type="entry name" value="BETA-SITE APP-CLEAVING ENZYME, ISOFORM A-RELATED"/>
    <property type="match status" value="1"/>
</dbReference>
<keyword evidence="4 7" id="KW-0378">Hydrolase</keyword>
<dbReference type="PRINTS" id="PR00792">
    <property type="entry name" value="PEPSIN"/>
</dbReference>
<feature type="disulfide bond" evidence="6">
    <location>
        <begin position="107"/>
        <end position="114"/>
    </location>
</feature>
<dbReference type="eggNOG" id="KOG1339">
    <property type="taxonomic scope" value="Eukaryota"/>
</dbReference>
<evidence type="ECO:0000256" key="2">
    <source>
        <dbReference type="ARBA" id="ARBA00022670"/>
    </source>
</evidence>
<evidence type="ECO:0000256" key="6">
    <source>
        <dbReference type="PIRSR" id="PIRSR601461-2"/>
    </source>
</evidence>
<dbReference type="GO" id="GO:0006508">
    <property type="term" value="P:proteolysis"/>
    <property type="evidence" value="ECO:0007669"/>
    <property type="project" value="UniProtKB-KW"/>
</dbReference>
<dbReference type="EMBL" id="GL983575">
    <property type="protein sequence ID" value="EGR32788.1"/>
    <property type="molecule type" value="Genomic_DNA"/>
</dbReference>
<gene>
    <name evidence="10" type="ORF">IMG5_070700</name>
</gene>
<keyword evidence="3 7" id="KW-0064">Aspartyl protease</keyword>
<evidence type="ECO:0000313" key="11">
    <source>
        <dbReference type="Proteomes" id="UP000008983"/>
    </source>
</evidence>
<dbReference type="OMA" id="KYDHDAS"/>
<sequence>YKKKMKQFLIISLIIALTTAFVTIPVKKTQENDIQKILRLNYLTNNYQYILQKFLPNHLSQNWPEVKINNFMDAQYYGEVQIGTPPQSFQVIFDTGSSNLWVPSSECGILSIACRLHTRYDKTKSSTYGKNGTHFDIKYGSGGVSGHWTQETIILGGLTAQNVTIGEATSMKGLSFLVSKFDGILGLAYPKISVDNATPVFMKLIEQGKVQDGSFAFFLTNKAGQEGSRLILGGFDPQYAATPFKYYPVSLEAWWVIDVDRVALGNTTYQIQKAIVDTGTSVMVGPKSVIEEMKKQLPNQGKQKVDCSTISEFPNLTFNIGGDDYILEPADYIIQITSGSQSQCVLGLQGLDMPGPLAQAFILGDSFIHKYYTHFDQANKRVGFALAKH</sequence>
<feature type="active site" evidence="5">
    <location>
        <position position="94"/>
    </location>
</feature>
<accession>G0QPS3</accession>
<name>G0QPS3_ICHMU</name>
<dbReference type="OrthoDB" id="771136at2759"/>
<evidence type="ECO:0000259" key="9">
    <source>
        <dbReference type="PROSITE" id="PS51767"/>
    </source>
</evidence>
<reference evidence="10 11" key="1">
    <citation type="submission" date="2011-07" db="EMBL/GenBank/DDBJ databases">
        <authorList>
            <person name="Coyne R."/>
            <person name="Brami D."/>
            <person name="Johnson J."/>
            <person name="Hostetler J."/>
            <person name="Hannick L."/>
            <person name="Clark T."/>
            <person name="Cassidy-Hanley D."/>
            <person name="Inman J."/>
        </authorList>
    </citation>
    <scope>NUCLEOTIDE SEQUENCE [LARGE SCALE GENOMIC DNA]</scope>
    <source>
        <strain evidence="10 11">G5</strain>
    </source>
</reference>
<dbReference type="GO" id="GO:0004190">
    <property type="term" value="F:aspartic-type endopeptidase activity"/>
    <property type="evidence" value="ECO:0007669"/>
    <property type="project" value="UniProtKB-KW"/>
</dbReference>
<dbReference type="InterPro" id="IPR001461">
    <property type="entry name" value="Aspartic_peptidase_A1"/>
</dbReference>
<evidence type="ECO:0000256" key="8">
    <source>
        <dbReference type="SAM" id="SignalP"/>
    </source>
</evidence>
<dbReference type="RefSeq" id="XP_004036774.1">
    <property type="nucleotide sequence ID" value="XM_004036726.1"/>
</dbReference>
<organism evidence="10 11">
    <name type="scientific">Ichthyophthirius multifiliis</name>
    <name type="common">White spot disease agent</name>
    <name type="synonym">Ich</name>
    <dbReference type="NCBI Taxonomy" id="5932"/>
    <lineage>
        <taxon>Eukaryota</taxon>
        <taxon>Sar</taxon>
        <taxon>Alveolata</taxon>
        <taxon>Ciliophora</taxon>
        <taxon>Intramacronucleata</taxon>
        <taxon>Oligohymenophorea</taxon>
        <taxon>Hymenostomatida</taxon>
        <taxon>Ophryoglenina</taxon>
        <taxon>Ichthyophthirius</taxon>
    </lineage>
</organism>
<keyword evidence="11" id="KW-1185">Reference proteome</keyword>
<feature type="domain" description="Peptidase A1" evidence="9">
    <location>
        <begin position="76"/>
        <end position="385"/>
    </location>
</feature>
<feature type="disulfide bond" evidence="6">
    <location>
        <begin position="307"/>
        <end position="344"/>
    </location>
</feature>
<dbReference type="PROSITE" id="PS00141">
    <property type="entry name" value="ASP_PROTEASE"/>
    <property type="match status" value="2"/>
</dbReference>
<keyword evidence="6" id="KW-1015">Disulfide bond</keyword>
<evidence type="ECO:0000313" key="10">
    <source>
        <dbReference type="EMBL" id="EGR32788.1"/>
    </source>
</evidence>
<proteinExistence type="inferred from homology"/>
<feature type="chain" id="PRO_5003408118" description="Peptidase A1 domain-containing protein" evidence="8">
    <location>
        <begin position="21"/>
        <end position="389"/>
    </location>
</feature>
<protein>
    <recommendedName>
        <fullName evidence="9">Peptidase A1 domain-containing protein</fullName>
    </recommendedName>
</protein>
<evidence type="ECO:0000256" key="5">
    <source>
        <dbReference type="PIRSR" id="PIRSR601461-1"/>
    </source>
</evidence>
<evidence type="ECO:0000256" key="7">
    <source>
        <dbReference type="RuleBase" id="RU000454"/>
    </source>
</evidence>
<feature type="active site" evidence="5">
    <location>
        <position position="277"/>
    </location>
</feature>
<evidence type="ECO:0000256" key="3">
    <source>
        <dbReference type="ARBA" id="ARBA00022750"/>
    </source>
</evidence>
<dbReference type="PANTHER" id="PTHR47966">
    <property type="entry name" value="BETA-SITE APP-CLEAVING ENZYME, ISOFORM A-RELATED"/>
    <property type="match status" value="1"/>
</dbReference>
<dbReference type="AlphaFoldDB" id="G0QPS3"/>
<dbReference type="Pfam" id="PF00026">
    <property type="entry name" value="Asp"/>
    <property type="match status" value="1"/>
</dbReference>
<dbReference type="GeneID" id="14908951"/>
<dbReference type="InterPro" id="IPR001969">
    <property type="entry name" value="Aspartic_peptidase_AS"/>
</dbReference>
<keyword evidence="2 7" id="KW-0645">Protease</keyword>
<dbReference type="PROSITE" id="PS51767">
    <property type="entry name" value="PEPTIDASE_A1"/>
    <property type="match status" value="1"/>
</dbReference>
<dbReference type="Proteomes" id="UP000008983">
    <property type="component" value="Unassembled WGS sequence"/>
</dbReference>
<evidence type="ECO:0000256" key="4">
    <source>
        <dbReference type="ARBA" id="ARBA00022801"/>
    </source>
</evidence>